<evidence type="ECO:0000313" key="3">
    <source>
        <dbReference type="Proteomes" id="UP000008718"/>
    </source>
</evidence>
<dbReference type="Proteomes" id="UP000008718">
    <property type="component" value="Chromosome"/>
</dbReference>
<evidence type="ECO:0000256" key="1">
    <source>
        <dbReference type="SAM" id="MobiDB-lite"/>
    </source>
</evidence>
<evidence type="ECO:0000313" key="2">
    <source>
        <dbReference type="EMBL" id="ADQ80266.1"/>
    </source>
</evidence>
<reference evidence="2 3" key="2">
    <citation type="journal article" date="2011" name="Stand. Genomic Sci.">
        <title>Complete genome sequence of Paludibacter propionicigenes type strain (WB4).</title>
        <authorList>
            <person name="Gronow S."/>
            <person name="Munk C."/>
            <person name="Lapidus A."/>
            <person name="Nolan M."/>
            <person name="Lucas S."/>
            <person name="Hammon N."/>
            <person name="Deshpande S."/>
            <person name="Cheng J.F."/>
            <person name="Tapia R."/>
            <person name="Han C."/>
            <person name="Goodwin L."/>
            <person name="Pitluck S."/>
            <person name="Liolios K."/>
            <person name="Ivanova N."/>
            <person name="Mavromatis K."/>
            <person name="Mikhailova N."/>
            <person name="Pati A."/>
            <person name="Chen A."/>
            <person name="Palaniappan K."/>
            <person name="Land M."/>
            <person name="Hauser L."/>
            <person name="Chang Y.J."/>
            <person name="Jeffries C.D."/>
            <person name="Brambilla E."/>
            <person name="Rohde M."/>
            <person name="Goker M."/>
            <person name="Detter J.C."/>
            <person name="Woyke T."/>
            <person name="Bristow J."/>
            <person name="Eisen J.A."/>
            <person name="Markowitz V."/>
            <person name="Hugenholtz P."/>
            <person name="Kyrpides N.C."/>
            <person name="Klenk H.P."/>
        </authorList>
    </citation>
    <scope>NUCLEOTIDE SEQUENCE [LARGE SCALE GENOMIC DNA]</scope>
    <source>
        <strain evidence="3">DSM 17365 / JCM 13257 / WB4</strain>
    </source>
</reference>
<dbReference type="STRING" id="694427.Palpr_2130"/>
<dbReference type="HOGENOM" id="CLU_063447_2_0_10"/>
<gene>
    <name evidence="2" type="ordered locus">Palpr_2130</name>
</gene>
<dbReference type="eggNOG" id="ENOG5031Z76">
    <property type="taxonomic scope" value="Bacteria"/>
</dbReference>
<dbReference type="AlphaFoldDB" id="E4T6C2"/>
<dbReference type="EMBL" id="CP002345">
    <property type="protein sequence ID" value="ADQ80266.1"/>
    <property type="molecule type" value="Genomic_DNA"/>
</dbReference>
<feature type="region of interest" description="Disordered" evidence="1">
    <location>
        <begin position="227"/>
        <end position="250"/>
    </location>
</feature>
<reference key="1">
    <citation type="submission" date="2010-11" db="EMBL/GenBank/DDBJ databases">
        <title>The complete genome of Paludibacter propionicigenes DSM 17365.</title>
        <authorList>
            <consortium name="US DOE Joint Genome Institute (JGI-PGF)"/>
            <person name="Lucas S."/>
            <person name="Copeland A."/>
            <person name="Lapidus A."/>
            <person name="Bruce D."/>
            <person name="Goodwin L."/>
            <person name="Pitluck S."/>
            <person name="Kyrpides N."/>
            <person name="Mavromatis K."/>
            <person name="Ivanova N."/>
            <person name="Munk A.C."/>
            <person name="Brettin T."/>
            <person name="Detter J.C."/>
            <person name="Han C."/>
            <person name="Tapia R."/>
            <person name="Land M."/>
            <person name="Hauser L."/>
            <person name="Markowitz V."/>
            <person name="Cheng J.-F."/>
            <person name="Hugenholtz P."/>
            <person name="Woyke T."/>
            <person name="Wu D."/>
            <person name="Gronow S."/>
            <person name="Wellnitz S."/>
            <person name="Brambilla E."/>
            <person name="Klenk H.-P."/>
            <person name="Eisen J.A."/>
        </authorList>
    </citation>
    <scope>NUCLEOTIDE SEQUENCE</scope>
    <source>
        <strain>WB4</strain>
    </source>
</reference>
<evidence type="ECO:0008006" key="4">
    <source>
        <dbReference type="Google" id="ProtNLM"/>
    </source>
</evidence>
<keyword evidence="3" id="KW-1185">Reference proteome</keyword>
<protein>
    <recommendedName>
        <fullName evidence="4">Hemagglutinin protein HagB</fullName>
    </recommendedName>
</protein>
<name>E4T6C2_PALPW</name>
<organism evidence="2 3">
    <name type="scientific">Paludibacter propionicigenes (strain DSM 17365 / JCM 13257 / WB4)</name>
    <dbReference type="NCBI Taxonomy" id="694427"/>
    <lineage>
        <taxon>Bacteria</taxon>
        <taxon>Pseudomonadati</taxon>
        <taxon>Bacteroidota</taxon>
        <taxon>Bacteroidia</taxon>
        <taxon>Bacteroidales</taxon>
        <taxon>Paludibacteraceae</taxon>
        <taxon>Paludibacter</taxon>
    </lineage>
</organism>
<sequence length="250" mass="27958">MEIQTLKLGEFRNEEHYKFHSDFSKLIATNPVAVQGLGDKLPTYVAGIEQENNMLNVLRASDITDDLSEMDRMRDATFSGMSGTISSAHNHYDANVRKAADRLSLLLDTYGDVPHKPYDQETSSIVKLVAELEGTYAADVAIVGIGGWVPELKTRNTAFDNLKNERYSENGAKPQENLKQSRLSTDNIYRTVLKHLNALIEVNGETAYAPLVTEQNQRVGNYRNLLAQRHGRNAKKDGEDETDTDSPKKT</sequence>
<dbReference type="OrthoDB" id="1452914at2"/>
<proteinExistence type="predicted"/>
<dbReference type="Pfam" id="PF19775">
    <property type="entry name" value="DUF6261"/>
    <property type="match status" value="1"/>
</dbReference>
<dbReference type="InterPro" id="IPR046228">
    <property type="entry name" value="DUF6261"/>
</dbReference>
<dbReference type="RefSeq" id="WP_013445635.1">
    <property type="nucleotide sequence ID" value="NC_014734.1"/>
</dbReference>
<accession>E4T6C2</accession>
<dbReference type="KEGG" id="ppn:Palpr_2130"/>